<keyword evidence="1" id="KW-0812">Transmembrane</keyword>
<evidence type="ECO:0000313" key="3">
    <source>
        <dbReference type="EMBL" id="MBO3795845.1"/>
    </source>
</evidence>
<dbReference type="Pfam" id="PF26137">
    <property type="entry name" value="Toxin_SdpC"/>
    <property type="match status" value="1"/>
</dbReference>
<proteinExistence type="predicted"/>
<organism evidence="3 6">
    <name type="scientific">Bacillus subtilis</name>
    <dbReference type="NCBI Taxonomy" id="1423"/>
    <lineage>
        <taxon>Bacteria</taxon>
        <taxon>Bacillati</taxon>
        <taxon>Bacillota</taxon>
        <taxon>Bacilli</taxon>
        <taxon>Bacillales</taxon>
        <taxon>Bacillaceae</taxon>
        <taxon>Bacillus</taxon>
    </lineage>
</organism>
<evidence type="ECO:0000313" key="6">
    <source>
        <dbReference type="Proteomes" id="UP000665181"/>
    </source>
</evidence>
<dbReference type="EMBL" id="CP125292">
    <property type="protein sequence ID" value="WHM20768.1"/>
    <property type="molecule type" value="Genomic_DNA"/>
</dbReference>
<evidence type="ECO:0000313" key="2">
    <source>
        <dbReference type="EMBL" id="KZD94878.1"/>
    </source>
</evidence>
<dbReference type="OMA" id="TIFITQI"/>
<dbReference type="GeneID" id="86874422"/>
<evidence type="ECO:0000313" key="5">
    <source>
        <dbReference type="Proteomes" id="UP000076442"/>
    </source>
</evidence>
<sequence length="194" mass="21465">MKKAFLVFLSVVLVTTVFLVKQQESVAQAKQLEYSGEEIFKGFVFAQGEVGKQLPEVFNKAMTDKLNTKQAKAFANQVVADIKKEDADFFDNLKKAVYSKDALKVDELLKKAGQIVEEKVEAAKEIAASKDDTSRVQAELVNTVDTANYFYYVSYVAAAGALILIILAIDITPIAISDNVDREMAIRTLVDELN</sequence>
<dbReference type="InterPro" id="IPR023888">
    <property type="entry name" value="SdpC-like"/>
</dbReference>
<keyword evidence="1" id="KW-0472">Membrane</keyword>
<feature type="transmembrane region" description="Helical" evidence="1">
    <location>
        <begin position="149"/>
        <end position="169"/>
    </location>
</feature>
<accession>A0A063XGW0</accession>
<dbReference type="AlphaFoldDB" id="A0A063XGW0"/>
<dbReference type="Proteomes" id="UP000665181">
    <property type="component" value="Unassembled WGS sequence"/>
</dbReference>
<dbReference type="EMBL" id="JAGFPW010000017">
    <property type="protein sequence ID" value="MBO3795845.1"/>
    <property type="molecule type" value="Genomic_DNA"/>
</dbReference>
<dbReference type="NCBIfam" id="TIGR04032">
    <property type="entry name" value="toxin_SdpC"/>
    <property type="match status" value="1"/>
</dbReference>
<reference evidence="3" key="2">
    <citation type="submission" date="2021-03" db="EMBL/GenBank/DDBJ databases">
        <title>Isolation of Bacillus subtilis from fermented food sample.</title>
        <authorList>
            <person name="Lakshmanan V."/>
            <person name="Athira K."/>
            <person name="Rajagopal K."/>
        </authorList>
    </citation>
    <scope>NUCLEOTIDE SEQUENCE</scope>
    <source>
        <strain evidence="3">S1</strain>
    </source>
</reference>
<evidence type="ECO:0000313" key="4">
    <source>
        <dbReference type="EMBL" id="WHM20768.1"/>
    </source>
</evidence>
<dbReference type="EMBL" id="LJZV01000002">
    <property type="protein sequence ID" value="KZD94878.1"/>
    <property type="molecule type" value="Genomic_DNA"/>
</dbReference>
<protein>
    <submittedName>
        <fullName evidence="3">Sporulation delaying protein family toxin</fullName>
    </submittedName>
</protein>
<gene>
    <name evidence="4" type="primary">yitM</name>
    <name evidence="2" type="ORF">B4122_0635</name>
    <name evidence="3" type="ORF">J5227_16410</name>
    <name evidence="4" type="ORF">QL281_18520</name>
</gene>
<dbReference type="Proteomes" id="UP001229422">
    <property type="component" value="Chromosome"/>
</dbReference>
<evidence type="ECO:0000256" key="1">
    <source>
        <dbReference type="SAM" id="Phobius"/>
    </source>
</evidence>
<dbReference type="RefSeq" id="WP_003244950.1">
    <property type="nucleotide sequence ID" value="NZ_AP024621.1"/>
</dbReference>
<reference evidence="2 5" key="1">
    <citation type="submission" date="2015-09" db="EMBL/GenBank/DDBJ databases">
        <title>Spore heat resistance.</title>
        <authorList>
            <person name="Boekhorst J."/>
            <person name="Berendsen E.M."/>
            <person name="Wells-Bennik M.H."/>
            <person name="Kuipers O.P."/>
        </authorList>
    </citation>
    <scope>NUCLEOTIDE SEQUENCE [LARGE SCALE GENOMIC DNA]</scope>
    <source>
        <strain evidence="2 5">B4122</strain>
    </source>
</reference>
<reference evidence="4" key="3">
    <citation type="submission" date="2023-05" db="EMBL/GenBank/DDBJ databases">
        <title>Complete genome sequence of Bacillus subtilis SRCM117797 isolated from Soybean paste.</title>
        <authorList>
            <person name="Abraha H.B."/>
            <person name="Kim K.-P."/>
            <person name="Ryu M.-S."/>
            <person name="Jeong D.-Y."/>
        </authorList>
    </citation>
    <scope>NUCLEOTIDE SEQUENCE</scope>
    <source>
        <strain evidence="4">SRCM117797</strain>
    </source>
</reference>
<keyword evidence="1" id="KW-1133">Transmembrane helix</keyword>
<dbReference type="SMR" id="A0A063XGW0"/>
<name>A0A063XGW0_BACIU</name>
<dbReference type="Proteomes" id="UP000076442">
    <property type="component" value="Unassembled WGS sequence"/>
</dbReference>